<feature type="transmembrane region" description="Helical" evidence="5">
    <location>
        <begin position="238"/>
        <end position="264"/>
    </location>
</feature>
<dbReference type="InterPro" id="IPR007016">
    <property type="entry name" value="O-antigen_ligase-rel_domated"/>
</dbReference>
<dbReference type="EMBL" id="FNHW01000001">
    <property type="protein sequence ID" value="SDN07746.1"/>
    <property type="molecule type" value="Genomic_DNA"/>
</dbReference>
<feature type="transmembrane region" description="Helical" evidence="5">
    <location>
        <begin position="198"/>
        <end position="226"/>
    </location>
</feature>
<keyword evidence="3 5" id="KW-1133">Transmembrane helix</keyword>
<evidence type="ECO:0000313" key="8">
    <source>
        <dbReference type="Proteomes" id="UP000199544"/>
    </source>
</evidence>
<dbReference type="Proteomes" id="UP000199544">
    <property type="component" value="Unassembled WGS sequence"/>
</dbReference>
<dbReference type="RefSeq" id="WP_090236166.1">
    <property type="nucleotide sequence ID" value="NZ_FNHW01000001.1"/>
</dbReference>
<dbReference type="PANTHER" id="PTHR37422:SF17">
    <property type="entry name" value="O-ANTIGEN LIGASE"/>
    <property type="match status" value="1"/>
</dbReference>
<feature type="transmembrane region" description="Helical" evidence="5">
    <location>
        <begin position="88"/>
        <end position="106"/>
    </location>
</feature>
<dbReference type="OrthoDB" id="104748at2"/>
<feature type="transmembrane region" description="Helical" evidence="5">
    <location>
        <begin position="37"/>
        <end position="54"/>
    </location>
</feature>
<keyword evidence="2 5" id="KW-0812">Transmembrane</keyword>
<feature type="transmembrane region" description="Helical" evidence="5">
    <location>
        <begin position="324"/>
        <end position="348"/>
    </location>
</feature>
<keyword evidence="7" id="KW-0436">Ligase</keyword>
<evidence type="ECO:0000256" key="2">
    <source>
        <dbReference type="ARBA" id="ARBA00022692"/>
    </source>
</evidence>
<dbReference type="PANTHER" id="PTHR37422">
    <property type="entry name" value="TEICHURONIC ACID BIOSYNTHESIS PROTEIN TUAE"/>
    <property type="match status" value="1"/>
</dbReference>
<evidence type="ECO:0000256" key="3">
    <source>
        <dbReference type="ARBA" id="ARBA00022989"/>
    </source>
</evidence>
<protein>
    <submittedName>
        <fullName evidence="7">O-antigen ligase</fullName>
    </submittedName>
</protein>
<evidence type="ECO:0000256" key="5">
    <source>
        <dbReference type="SAM" id="Phobius"/>
    </source>
</evidence>
<feature type="domain" description="O-antigen ligase-related" evidence="6">
    <location>
        <begin position="196"/>
        <end position="337"/>
    </location>
</feature>
<comment type="subcellular location">
    <subcellularLocation>
        <location evidence="1">Membrane</location>
        <topology evidence="1">Multi-pass membrane protein</topology>
    </subcellularLocation>
</comment>
<evidence type="ECO:0000256" key="4">
    <source>
        <dbReference type="ARBA" id="ARBA00023136"/>
    </source>
</evidence>
<gene>
    <name evidence="7" type="ORF">SAMN04488137_3394</name>
</gene>
<organism evidence="7 8">
    <name type="scientific">Fictibacillus solisalsi</name>
    <dbReference type="NCBI Taxonomy" id="459525"/>
    <lineage>
        <taxon>Bacteria</taxon>
        <taxon>Bacillati</taxon>
        <taxon>Bacillota</taxon>
        <taxon>Bacilli</taxon>
        <taxon>Bacillales</taxon>
        <taxon>Fictibacillaceae</taxon>
        <taxon>Fictibacillus</taxon>
    </lineage>
</organism>
<feature type="transmembrane region" description="Helical" evidence="5">
    <location>
        <begin position="12"/>
        <end position="31"/>
    </location>
</feature>
<feature type="transmembrane region" description="Helical" evidence="5">
    <location>
        <begin position="66"/>
        <end position="82"/>
    </location>
</feature>
<dbReference type="InterPro" id="IPR051533">
    <property type="entry name" value="WaaL-like"/>
</dbReference>
<evidence type="ECO:0000259" key="6">
    <source>
        <dbReference type="Pfam" id="PF04932"/>
    </source>
</evidence>
<reference evidence="8" key="1">
    <citation type="submission" date="2016-10" db="EMBL/GenBank/DDBJ databases">
        <authorList>
            <person name="Varghese N."/>
            <person name="Submissions S."/>
        </authorList>
    </citation>
    <scope>NUCLEOTIDE SEQUENCE [LARGE SCALE GENOMIC DNA]</scope>
    <source>
        <strain evidence="8">CGMCC 1.6854</strain>
    </source>
</reference>
<keyword evidence="8" id="KW-1185">Reference proteome</keyword>
<dbReference type="GO" id="GO:0016874">
    <property type="term" value="F:ligase activity"/>
    <property type="evidence" value="ECO:0007669"/>
    <property type="project" value="UniProtKB-KW"/>
</dbReference>
<feature type="transmembrane region" description="Helical" evidence="5">
    <location>
        <begin position="360"/>
        <end position="393"/>
    </location>
</feature>
<dbReference type="AlphaFoldDB" id="A0A1G9YGQ5"/>
<feature type="transmembrane region" description="Helical" evidence="5">
    <location>
        <begin position="118"/>
        <end position="136"/>
    </location>
</feature>
<evidence type="ECO:0000256" key="1">
    <source>
        <dbReference type="ARBA" id="ARBA00004141"/>
    </source>
</evidence>
<dbReference type="STRING" id="459525.SAMN04488137_3394"/>
<name>A0A1G9YGQ5_9BACL</name>
<dbReference type="GO" id="GO:0016020">
    <property type="term" value="C:membrane"/>
    <property type="evidence" value="ECO:0007669"/>
    <property type="project" value="UniProtKB-SubCell"/>
</dbReference>
<feature type="transmembrane region" description="Helical" evidence="5">
    <location>
        <begin position="170"/>
        <end position="186"/>
    </location>
</feature>
<proteinExistence type="predicted"/>
<dbReference type="Pfam" id="PF04932">
    <property type="entry name" value="Wzy_C"/>
    <property type="match status" value="1"/>
</dbReference>
<sequence>MDYKINPDNQSRWALFVLILLVTLGKYNIYIGFALKPYILFLVLFFFIHFSFFYLQRLHLMETGMLLFYLVYSFSGSFSLYPASSLRIIIGITLYLLCYFLMKAIIGNASREMIEKSISTVGILFNLASLALYVWGLKSLNFVLAGDSLTSFGVLMDRDYPRLIGLLEDPNYFVFYNSIFFAYYLCHTGSRKNRFGLALAVLTSILTFSRGGLLVLILIFVLYIFLLNHQPIKQLKLVLGSLFTVLLGAYILVTFLKFDLYGILEARMNDFSKDGGSGRLDLWERAWDVFVSHPLIGIGANNFLDYNQSQFGDTLHVHNTFLEILAESGVVGVFCFLLFVLFVFIQMFQYRVHCNKPYLFLTFVAYILQMASLSVIINDMFFLFMAILSVYLYEVNRTPTMNFYKTGKEAASL</sequence>
<evidence type="ECO:0000313" key="7">
    <source>
        <dbReference type="EMBL" id="SDN07746.1"/>
    </source>
</evidence>
<accession>A0A1G9YGQ5</accession>
<keyword evidence="4 5" id="KW-0472">Membrane</keyword>